<dbReference type="AlphaFoldDB" id="A0A3M7PW15"/>
<keyword evidence="2" id="KW-1185">Reference proteome</keyword>
<organism evidence="1 2">
    <name type="scientific">Brachionus plicatilis</name>
    <name type="common">Marine rotifer</name>
    <name type="synonym">Brachionus muelleri</name>
    <dbReference type="NCBI Taxonomy" id="10195"/>
    <lineage>
        <taxon>Eukaryota</taxon>
        <taxon>Metazoa</taxon>
        <taxon>Spiralia</taxon>
        <taxon>Gnathifera</taxon>
        <taxon>Rotifera</taxon>
        <taxon>Eurotatoria</taxon>
        <taxon>Monogononta</taxon>
        <taxon>Pseudotrocha</taxon>
        <taxon>Ploima</taxon>
        <taxon>Brachionidae</taxon>
        <taxon>Brachionus</taxon>
    </lineage>
</organism>
<proteinExistence type="predicted"/>
<dbReference type="PANTHER" id="PTHR15977:SF15">
    <property type="entry name" value="CILIA- AND FLAGELLA-ASSOCIATED PROTEIN 46"/>
    <property type="match status" value="1"/>
</dbReference>
<dbReference type="Proteomes" id="UP000276133">
    <property type="component" value="Unassembled WGS sequence"/>
</dbReference>
<dbReference type="InterPro" id="IPR039586">
    <property type="entry name" value="CFAP46"/>
</dbReference>
<evidence type="ECO:0000313" key="1">
    <source>
        <dbReference type="EMBL" id="RNA03099.1"/>
    </source>
</evidence>
<name>A0A3M7PW15_BRAPC</name>
<protein>
    <submittedName>
        <fullName evidence="1">Cilia-and flagella-associated 46-like</fullName>
    </submittedName>
</protein>
<gene>
    <name evidence="1" type="ORF">BpHYR1_002906</name>
</gene>
<dbReference type="GO" id="GO:0035082">
    <property type="term" value="P:axoneme assembly"/>
    <property type="evidence" value="ECO:0007669"/>
    <property type="project" value="InterPro"/>
</dbReference>
<keyword evidence="1" id="KW-0966">Cell projection</keyword>
<accession>A0A3M7PW15</accession>
<dbReference type="PANTHER" id="PTHR15977">
    <property type="entry name" value="CILIA- AND FLAGELLA-ASSOCIATED PROTEIN 46"/>
    <property type="match status" value="1"/>
</dbReference>
<sequence>MIAKSIIISSKKIILKLNRTRKSARSDDSSSEDEIQKELSDLYRILLPQKKGILEARRKSQFVAAESVEIKDDSQNVQRRQRLLLNLAHLCLIYEDVNLCSRIVGYLKENENLTEEILFEIELIECEQSIKQLKHKQEKFSKNTIRLRIECINKCHETLRNIFRTQNFRLIQLGCLKQWNFCLPLLQPGLRVNVRRPLQFVAECLEAIESMEWLLRCQVHLELAKCDEEIEQLQTAEQHFLKALNFDDENIYKEQLEHGLKRLRLRAELYFPPERIEDQVAMILEQCVIGGKSKQKVLKPAIGELLESLNAKRNETPKEINTRSLLLRAGDLLASEFTHVLESETFKAFGKLNEDHVAILHKKMLNYENCVRKSEEHLQDRMDEFVRNYLRNNPESSSESPEIEQIIKIDYKERLKLWYDLCRIARKQQIWDICRVSCRFCLLYDGEQFVSRFLKSSAKFNSLFDTDLMRNLAEAHFIFAEVIVFSPMTHDFYKGRKKFLNQADKPMSFLLMADALLVFDRQSTLVWLQLQLYVCTCFFFQVFNIVSVHFILLADNLSYGSSLMRLIKIFEYKLSYSYINTVLLSQRSRVKND</sequence>
<dbReference type="STRING" id="10195.A0A3M7PW15"/>
<keyword evidence="1" id="KW-0969">Cilium</keyword>
<keyword evidence="1" id="KW-0282">Flagellum</keyword>
<dbReference type="OrthoDB" id="68437at2759"/>
<evidence type="ECO:0000313" key="2">
    <source>
        <dbReference type="Proteomes" id="UP000276133"/>
    </source>
</evidence>
<comment type="caution">
    <text evidence="1">The sequence shown here is derived from an EMBL/GenBank/DDBJ whole genome shotgun (WGS) entry which is preliminary data.</text>
</comment>
<dbReference type="GO" id="GO:0060294">
    <property type="term" value="P:cilium movement involved in cell motility"/>
    <property type="evidence" value="ECO:0007669"/>
    <property type="project" value="InterPro"/>
</dbReference>
<reference evidence="1 2" key="1">
    <citation type="journal article" date="2018" name="Sci. Rep.">
        <title>Genomic signatures of local adaptation to the degree of environmental predictability in rotifers.</title>
        <authorList>
            <person name="Franch-Gras L."/>
            <person name="Hahn C."/>
            <person name="Garcia-Roger E.M."/>
            <person name="Carmona M.J."/>
            <person name="Serra M."/>
            <person name="Gomez A."/>
        </authorList>
    </citation>
    <scope>NUCLEOTIDE SEQUENCE [LARGE SCALE GENOMIC DNA]</scope>
    <source>
        <strain evidence="1">HYR1</strain>
    </source>
</reference>
<dbReference type="EMBL" id="REGN01008631">
    <property type="protein sequence ID" value="RNA03099.1"/>
    <property type="molecule type" value="Genomic_DNA"/>
</dbReference>